<name>A0A2G5T1N1_9PELO</name>
<accession>A0A2G5T1N1</accession>
<comment type="caution">
    <text evidence="1">The sequence shown here is derived from an EMBL/GenBank/DDBJ whole genome shotgun (WGS) entry which is preliminary data.</text>
</comment>
<keyword evidence="2" id="KW-1185">Reference proteome</keyword>
<evidence type="ECO:0000313" key="1">
    <source>
        <dbReference type="EMBL" id="PIC21118.1"/>
    </source>
</evidence>
<dbReference type="AlphaFoldDB" id="A0A2G5T1N1"/>
<protein>
    <submittedName>
        <fullName evidence="1">Uncharacterized protein</fullName>
    </submittedName>
</protein>
<evidence type="ECO:0000313" key="2">
    <source>
        <dbReference type="Proteomes" id="UP000230233"/>
    </source>
</evidence>
<proteinExistence type="predicted"/>
<gene>
    <name evidence="1" type="primary">Cnig_chr_X.g26076</name>
    <name evidence="1" type="ORF">B9Z55_026076</name>
</gene>
<reference evidence="2" key="1">
    <citation type="submission" date="2017-10" db="EMBL/GenBank/DDBJ databases">
        <title>Rapid genome shrinkage in a self-fertile nematode reveals novel sperm competition proteins.</title>
        <authorList>
            <person name="Yin D."/>
            <person name="Schwarz E.M."/>
            <person name="Thomas C.G."/>
            <person name="Felde R.L."/>
            <person name="Korf I.F."/>
            <person name="Cutter A.D."/>
            <person name="Schartner C.M."/>
            <person name="Ralston E.J."/>
            <person name="Meyer B.J."/>
            <person name="Haag E.S."/>
        </authorList>
    </citation>
    <scope>NUCLEOTIDE SEQUENCE [LARGE SCALE GENOMIC DNA]</scope>
    <source>
        <strain evidence="2">JU1422</strain>
    </source>
</reference>
<dbReference type="Proteomes" id="UP000230233">
    <property type="component" value="Chromosome X"/>
</dbReference>
<organism evidence="1 2">
    <name type="scientific">Caenorhabditis nigoni</name>
    <dbReference type="NCBI Taxonomy" id="1611254"/>
    <lineage>
        <taxon>Eukaryota</taxon>
        <taxon>Metazoa</taxon>
        <taxon>Ecdysozoa</taxon>
        <taxon>Nematoda</taxon>
        <taxon>Chromadorea</taxon>
        <taxon>Rhabditida</taxon>
        <taxon>Rhabditina</taxon>
        <taxon>Rhabditomorpha</taxon>
        <taxon>Rhabditoidea</taxon>
        <taxon>Rhabditidae</taxon>
        <taxon>Peloderinae</taxon>
        <taxon>Caenorhabditis</taxon>
    </lineage>
</organism>
<dbReference type="OrthoDB" id="124855at2759"/>
<sequence>MERIFRKQQHFRIRHETLEVVTGGDWSRIPKNDPIYDERMAVLRARHAGILDEVKLTDGLGKILVDDYKLVHSEKKVPSFGSENGILLEQVISLA</sequence>
<dbReference type="EMBL" id="PDUG01000006">
    <property type="protein sequence ID" value="PIC21118.1"/>
    <property type="molecule type" value="Genomic_DNA"/>
</dbReference>